<sequence>MPLTISFAKVAQYIDNDSLILTPNSRTQKAFIAGAVNHLREGEVIYSPKVMSFSQWQDELWDELSFTRPLPRLVSRLALKIWMKSQIANEEHWQLTNLLGVAEKVIDAYQILHQWDLSIDAISETPTLESQYFVRWIELLEQFLKEKKLLAQISRLNYLYDQRHELSRLIPQKIILLGFNQLTPIESKWLAFCQQRGSECIEIYPQREVKRWQRVELLDLKQELQFAAQNAANNLRQNSQQSIGIVVNQLANHLGLVHQIFSDVFQPEENLPWEPLYKVRYNVSAGQALIEMPLVSIAMKLLQLKSDGIDLATLMLIKNTPFIHWGEHAFVIKQFLHQQSLQSYTFYSFERLVSAIQTHAQCDKLNLLYKRLVEVQQRSRQAKPVTVWIDVWRDILKKWGWMEQMILTESEQKQLTEFYQTLTQMSALLSLYAKSTQSEAIEFFQQLLQQAPFQLPSDRTNVHVLGVLEAAGLEFEQLILVGFDKNNWPQKASPNPFLPIELQQRYQMPGSSAEKEYRYALELSQSLLNSADDIWVTQSAEEESSDCCSPFFKMIPLVDSFAMSQNLAGALQLTTDYQWYKEDNLQLGVGDISGGAYLLSEYAACPFKAMGHFHFNLQLPQTLRSGIDAKIKGAWLHQTMELIWQTLQTHDALMSLSELALEDLIKNCLKQTQQQLNAQLHALAPPKVIELEFTRLYQLILQWFKIEKQRAPFTVETEVGKTLTLGPLKFSFRIDRIDYLDDGSIEIIDYKTGQSHFKKWLGSRPEEAQMPAYVLACENEKITSLTYAKLRTGEVQQAGIWFDKENQRFLEVGIEETKDKTRWYSGDPKLISPDVPLVEQWQKTLTSLASRIASGEMPVSPKNQLESCQFCELVDFCRINEEQPDESLHDDNRKSALSPYSSQNSEVAVRNNNES</sequence>
<evidence type="ECO:0000256" key="1">
    <source>
        <dbReference type="ARBA" id="ARBA00022722"/>
    </source>
</evidence>
<keyword evidence="7" id="KW-0067">ATP-binding</keyword>
<dbReference type="Gene3D" id="3.40.50.300">
    <property type="entry name" value="P-loop containing nucleotide triphosphate hydrolases"/>
    <property type="match status" value="1"/>
</dbReference>
<dbReference type="InterPro" id="IPR014017">
    <property type="entry name" value="DNA_helicase_UvrD-like_C"/>
</dbReference>
<evidence type="ECO:0000256" key="10">
    <source>
        <dbReference type="SAM" id="MobiDB-lite"/>
    </source>
</evidence>
<dbReference type="NCBIfam" id="TIGR03623">
    <property type="entry name" value="probable DNA repair protein"/>
    <property type="match status" value="1"/>
</dbReference>
<keyword evidence="6" id="KW-0269">Exonuclease</keyword>
<keyword evidence="8" id="KW-0238">DNA-binding</keyword>
<accession>A0ABV2BW04</accession>
<comment type="caution">
    <text evidence="13">The sequence shown here is derived from an EMBL/GenBank/DDBJ whole genome shotgun (WGS) entry which is preliminary data.</text>
</comment>
<evidence type="ECO:0000256" key="6">
    <source>
        <dbReference type="ARBA" id="ARBA00022839"/>
    </source>
</evidence>
<dbReference type="Proteomes" id="UP001548189">
    <property type="component" value="Unassembled WGS sequence"/>
</dbReference>
<evidence type="ECO:0000256" key="4">
    <source>
        <dbReference type="ARBA" id="ARBA00022801"/>
    </source>
</evidence>
<feature type="compositionally biased region" description="Polar residues" evidence="10">
    <location>
        <begin position="898"/>
        <end position="915"/>
    </location>
</feature>
<keyword evidence="5" id="KW-0347">Helicase</keyword>
<feature type="domain" description="PD-(D/E)XK endonuclease-like" evidence="11">
    <location>
        <begin position="599"/>
        <end position="878"/>
    </location>
</feature>
<name>A0ABV2BW04_9GAMM</name>
<dbReference type="InterPro" id="IPR011604">
    <property type="entry name" value="PDDEXK-like_dom_sf"/>
</dbReference>
<dbReference type="InterPro" id="IPR038726">
    <property type="entry name" value="PDDEXK_AddAB-type"/>
</dbReference>
<dbReference type="Pfam" id="PF12705">
    <property type="entry name" value="PDDEXK_1"/>
    <property type="match status" value="1"/>
</dbReference>
<dbReference type="SUPFAM" id="SSF52980">
    <property type="entry name" value="Restriction endonuclease-like"/>
    <property type="match status" value="1"/>
</dbReference>
<evidence type="ECO:0000313" key="14">
    <source>
        <dbReference type="Proteomes" id="UP001548189"/>
    </source>
</evidence>
<evidence type="ECO:0000256" key="5">
    <source>
        <dbReference type="ARBA" id="ARBA00022806"/>
    </source>
</evidence>
<evidence type="ECO:0000313" key="13">
    <source>
        <dbReference type="EMBL" id="MET1256069.1"/>
    </source>
</evidence>
<keyword evidence="9" id="KW-0234">DNA repair</keyword>
<evidence type="ECO:0000256" key="8">
    <source>
        <dbReference type="ARBA" id="ARBA00023125"/>
    </source>
</evidence>
<dbReference type="InterPro" id="IPR027417">
    <property type="entry name" value="P-loop_NTPase"/>
</dbReference>
<protein>
    <submittedName>
        <fullName evidence="13">PD-(D/E)XK nuclease family protein</fullName>
    </submittedName>
</protein>
<evidence type="ECO:0000256" key="7">
    <source>
        <dbReference type="ARBA" id="ARBA00022840"/>
    </source>
</evidence>
<dbReference type="Pfam" id="PF13361">
    <property type="entry name" value="UvrD_C"/>
    <property type="match status" value="1"/>
</dbReference>
<reference evidence="13 14" key="1">
    <citation type="submission" date="2024-06" db="EMBL/GenBank/DDBJ databases">
        <authorList>
            <person name="Li F."/>
        </authorList>
    </citation>
    <scope>NUCLEOTIDE SEQUENCE [LARGE SCALE GENOMIC DNA]</scope>
    <source>
        <strain evidence="13 14">GXAS 311</strain>
    </source>
</reference>
<feature type="domain" description="UvrD-like helicase C-terminal" evidence="12">
    <location>
        <begin position="219"/>
        <end position="493"/>
    </location>
</feature>
<evidence type="ECO:0000259" key="12">
    <source>
        <dbReference type="Pfam" id="PF13361"/>
    </source>
</evidence>
<keyword evidence="3" id="KW-0227">DNA damage</keyword>
<feature type="compositionally biased region" description="Basic and acidic residues" evidence="10">
    <location>
        <begin position="884"/>
        <end position="894"/>
    </location>
</feature>
<dbReference type="RefSeq" id="WP_353896654.1">
    <property type="nucleotide sequence ID" value="NZ_JBEVCJ010000016.1"/>
</dbReference>
<evidence type="ECO:0000256" key="3">
    <source>
        <dbReference type="ARBA" id="ARBA00022763"/>
    </source>
</evidence>
<keyword evidence="2" id="KW-0547">Nucleotide-binding</keyword>
<dbReference type="SUPFAM" id="SSF52540">
    <property type="entry name" value="P-loop containing nucleoside triphosphate hydrolases"/>
    <property type="match status" value="1"/>
</dbReference>
<keyword evidence="14" id="KW-1185">Reference proteome</keyword>
<keyword evidence="1" id="KW-0540">Nuclease</keyword>
<organism evidence="13 14">
    <name type="scientific">Aliikangiella maris</name>
    <dbReference type="NCBI Taxonomy" id="3162458"/>
    <lineage>
        <taxon>Bacteria</taxon>
        <taxon>Pseudomonadati</taxon>
        <taxon>Pseudomonadota</taxon>
        <taxon>Gammaproteobacteria</taxon>
        <taxon>Oceanospirillales</taxon>
        <taxon>Pleioneaceae</taxon>
        <taxon>Aliikangiella</taxon>
    </lineage>
</organism>
<dbReference type="InterPro" id="IPR019925">
    <property type="entry name" value="DNA_repair_protein_predicted"/>
</dbReference>
<evidence type="ECO:0000256" key="9">
    <source>
        <dbReference type="ARBA" id="ARBA00023204"/>
    </source>
</evidence>
<dbReference type="InterPro" id="IPR011335">
    <property type="entry name" value="Restrct_endonuc-II-like"/>
</dbReference>
<evidence type="ECO:0000256" key="2">
    <source>
        <dbReference type="ARBA" id="ARBA00022741"/>
    </source>
</evidence>
<keyword evidence="4" id="KW-0378">Hydrolase</keyword>
<feature type="region of interest" description="Disordered" evidence="10">
    <location>
        <begin position="884"/>
        <end position="915"/>
    </location>
</feature>
<gene>
    <name evidence="13" type="ORF">ABVT43_13095</name>
</gene>
<dbReference type="EMBL" id="JBEVCJ010000016">
    <property type="protein sequence ID" value="MET1256069.1"/>
    <property type="molecule type" value="Genomic_DNA"/>
</dbReference>
<dbReference type="Gene3D" id="1.10.486.10">
    <property type="entry name" value="PCRA, domain 4"/>
    <property type="match status" value="1"/>
</dbReference>
<dbReference type="Gene3D" id="3.90.320.10">
    <property type="match status" value="1"/>
</dbReference>
<proteinExistence type="predicted"/>
<evidence type="ECO:0000259" key="11">
    <source>
        <dbReference type="Pfam" id="PF12705"/>
    </source>
</evidence>